<proteinExistence type="predicted"/>
<keyword evidence="4" id="KW-1185">Reference proteome</keyword>
<dbReference type="AlphaFoldDB" id="A0A5N7MV32"/>
<dbReference type="EMBL" id="VOSK01000461">
    <property type="protein sequence ID" value="MPR30845.1"/>
    <property type="molecule type" value="Genomic_DNA"/>
</dbReference>
<evidence type="ECO:0000313" key="3">
    <source>
        <dbReference type="EMBL" id="MPR30845.1"/>
    </source>
</evidence>
<dbReference type="InterPro" id="IPR052344">
    <property type="entry name" value="Transposase-related"/>
</dbReference>
<dbReference type="Pfam" id="PF13482">
    <property type="entry name" value="RNase_H_2"/>
    <property type="match status" value="1"/>
</dbReference>
<dbReference type="PANTHER" id="PTHR33678">
    <property type="entry name" value="BLL1576 PROTEIN"/>
    <property type="match status" value="1"/>
</dbReference>
<dbReference type="NCBIfam" id="TIGR03491">
    <property type="entry name" value="TM0106 family RecB-like putative nuclease"/>
    <property type="match status" value="1"/>
</dbReference>
<organism evidence="3 4">
    <name type="scientific">Microvirga tunisiensis</name>
    <dbReference type="NCBI Taxonomy" id="2108360"/>
    <lineage>
        <taxon>Bacteria</taxon>
        <taxon>Pseudomonadati</taxon>
        <taxon>Pseudomonadota</taxon>
        <taxon>Alphaproteobacteria</taxon>
        <taxon>Hyphomicrobiales</taxon>
        <taxon>Methylobacteriaceae</taxon>
        <taxon>Microvirga</taxon>
    </lineage>
</organism>
<dbReference type="PANTHER" id="PTHR33678:SF2">
    <property type="match status" value="1"/>
</dbReference>
<comment type="caution">
    <text evidence="3">The sequence shown here is derived from an EMBL/GenBank/DDBJ whole genome shotgun (WGS) entry which is preliminary data.</text>
</comment>
<evidence type="ECO:0000259" key="1">
    <source>
        <dbReference type="Pfam" id="PF03050"/>
    </source>
</evidence>
<feature type="domain" description="YprB ribonuclease H-like" evidence="2">
    <location>
        <begin position="290"/>
        <end position="460"/>
    </location>
</feature>
<dbReference type="Proteomes" id="UP000403266">
    <property type="component" value="Unassembled WGS sequence"/>
</dbReference>
<dbReference type="InterPro" id="IPR019993">
    <property type="entry name" value="RecB_nuclease_TM0106_put"/>
</dbReference>
<accession>A0A5N7MV32</accession>
<gene>
    <name evidence="3" type="ORF">FS320_39320</name>
</gene>
<sequence length="934" mass="106605">MKPHMPITDIVFQAYLQCEMKAFLLLDGAAPSDLEIENWQHRLAETYKTHALKWLCASVSETEIFQGMPSLRALRRQDYCLPIGPEISLPEIQARPHAVERVPVRRGGAETTDRPIRFSPSEKLSSSDRLLAAFDALALSRLTGRTPATARIIHGSNHTSTTVQLTKLIRAVRSLVDRFKAQYATTTPTPLALNKHCSECQFRSHCRQIALEKDDLSLLTTLREQQRKKLNRKGITTVAQLSCTYRPRRRSARNRAKATKHEPALKALAIHANRIHVVDTPTFAITSGAVYLDVEGVPDREFYYLIGMRYRSGDEDLHLSFWADDLSDECEMWRSFVRALSPISDVRLFHYGSYETQFLKRMKERYCEIPDDIDLVDRLIATSTNLLSLTYAHIYFPTHSNGLKDIAGYLGFCWSEADSSGLHALIWRSEWEATGDPSLKQKLIIYNAEDCEAAQRVAEAIAEICAARPAGASSEVSVNVNALEHGYRGRFGPIQYAISDFKPINEAAYWDYQRQRVYVRSDDSIKRLSRRSAAKRPRRENTFLVVEPRPERCSHCGSGLIYKHGPRTKVGHDLKLTRIGIRLLHAKFSYPRYRCRSCGRTFSKFSVEHHGRGLRSYVIYHLIELRISNRLVSQSLNDIFGLRLGHDAISRIKTAVAYGYSDAYRKILQRIVNGPLIHADETQVIVDGKVSYVWVFTSFDEVAYIYSESRDSSTLHEVLDAFQGVLVSDFYAAYDSVECVQQKCLIHLMRDLNDDLMEHPYNEEMQEIANEFGLLLRSIVETIDRFGLKARYLRKHRKETAQFFDNVAKRDFQSEVAVGYKSRFGKCSDKMFTFLNYDNVPWNNNNAEHAIKAFARLRNVIGGSSTPKGMRDYLVLLSISEICKYKGLSFLDFLRSGETDVDAFAAHTGRARRTTRTPNANRSYSPEFVSGPIW</sequence>
<dbReference type="InterPro" id="IPR038720">
    <property type="entry name" value="YprB_RNase_H-like_dom"/>
</dbReference>
<reference evidence="3 4" key="1">
    <citation type="journal article" date="2019" name="Syst. Appl. Microbiol.">
        <title>Microvirga tunisiensis sp. nov., a root nodule symbiotic bacterium isolated from Lupinus micranthus and L. luteus grown in Northern Tunisia.</title>
        <authorList>
            <person name="Msaddak A."/>
            <person name="Rejili M."/>
            <person name="Duran D."/>
            <person name="Mars M."/>
            <person name="Palacios J.M."/>
            <person name="Ruiz-Argueso T."/>
            <person name="Rey L."/>
            <person name="Imperial J."/>
        </authorList>
    </citation>
    <scope>NUCLEOTIDE SEQUENCE [LARGE SCALE GENOMIC DNA]</scope>
    <source>
        <strain evidence="3 4">Lmie10</strain>
    </source>
</reference>
<dbReference type="Pfam" id="PF03050">
    <property type="entry name" value="DDE_Tnp_IS66"/>
    <property type="match status" value="1"/>
</dbReference>
<evidence type="ECO:0000259" key="2">
    <source>
        <dbReference type="Pfam" id="PF13482"/>
    </source>
</evidence>
<name>A0A5N7MV32_9HYPH</name>
<dbReference type="OrthoDB" id="8241751at2"/>
<dbReference type="InterPro" id="IPR004291">
    <property type="entry name" value="Transposase_IS66_central"/>
</dbReference>
<protein>
    <submittedName>
        <fullName evidence="3">TM0106 family RecB-like putative nuclease</fullName>
    </submittedName>
</protein>
<evidence type="ECO:0000313" key="4">
    <source>
        <dbReference type="Proteomes" id="UP000403266"/>
    </source>
</evidence>
<feature type="domain" description="Transposase IS66 central" evidence="1">
    <location>
        <begin position="616"/>
        <end position="871"/>
    </location>
</feature>